<feature type="transmembrane region" description="Helical" evidence="6">
    <location>
        <begin position="313"/>
        <end position="332"/>
    </location>
</feature>
<proteinExistence type="predicted"/>
<evidence type="ECO:0000256" key="2">
    <source>
        <dbReference type="ARBA" id="ARBA00022475"/>
    </source>
</evidence>
<keyword evidence="4 8" id="KW-0808">Transferase</keyword>
<dbReference type="GO" id="GO:0005886">
    <property type="term" value="C:plasma membrane"/>
    <property type="evidence" value="ECO:0007669"/>
    <property type="project" value="UniProtKB-SubCell"/>
</dbReference>
<evidence type="ECO:0000256" key="4">
    <source>
        <dbReference type="ARBA" id="ARBA00022679"/>
    </source>
</evidence>
<dbReference type="EMBL" id="SBKP01000014">
    <property type="protein sequence ID" value="RXR26563.1"/>
    <property type="molecule type" value="Genomic_DNA"/>
</dbReference>
<protein>
    <submittedName>
        <fullName evidence="8">Glycosyltransferase family 2 protein</fullName>
    </submittedName>
</protein>
<evidence type="ECO:0000313" key="8">
    <source>
        <dbReference type="EMBL" id="RXR26563.1"/>
    </source>
</evidence>
<dbReference type="RefSeq" id="WP_129404969.1">
    <property type="nucleotide sequence ID" value="NZ_SBKP01000014.1"/>
</dbReference>
<evidence type="ECO:0000259" key="7">
    <source>
        <dbReference type="Pfam" id="PF00535"/>
    </source>
</evidence>
<dbReference type="PANTHER" id="PTHR43646">
    <property type="entry name" value="GLYCOSYLTRANSFERASE"/>
    <property type="match status" value="1"/>
</dbReference>
<dbReference type="Pfam" id="PF00535">
    <property type="entry name" value="Glycos_transf_2"/>
    <property type="match status" value="1"/>
</dbReference>
<organism evidence="8 9">
    <name type="scientific">Sphingobium fluviale</name>
    <dbReference type="NCBI Taxonomy" id="2506423"/>
    <lineage>
        <taxon>Bacteria</taxon>
        <taxon>Pseudomonadati</taxon>
        <taxon>Pseudomonadota</taxon>
        <taxon>Alphaproteobacteria</taxon>
        <taxon>Sphingomonadales</taxon>
        <taxon>Sphingomonadaceae</taxon>
        <taxon>Sphingobium</taxon>
    </lineage>
</organism>
<evidence type="ECO:0000256" key="6">
    <source>
        <dbReference type="SAM" id="Phobius"/>
    </source>
</evidence>
<keyword evidence="2" id="KW-1003">Cell membrane</keyword>
<evidence type="ECO:0000256" key="5">
    <source>
        <dbReference type="ARBA" id="ARBA00023136"/>
    </source>
</evidence>
<evidence type="ECO:0000256" key="1">
    <source>
        <dbReference type="ARBA" id="ARBA00004236"/>
    </source>
</evidence>
<evidence type="ECO:0000256" key="3">
    <source>
        <dbReference type="ARBA" id="ARBA00022676"/>
    </source>
</evidence>
<sequence length="342" mass="37406">MSAAPRPTVAVIIPAYNAVATLPGCLDAINAMGWKPDELILFSDGSTDATDDMARAAGATVIRNDGKPKGPGHGRNEAAKAAKSDLLLFVDADVVISHNALEQLVTDMQAHGAKAAFGSYDDAPWSQRVTSLYANLRHHFVHQRGKREAKTFWSGLGLIDRKVFLDAGGFDVVMFKHPSIEDIELGARVVAAGHRIRLVPEALCKHWKDWSLWRVWHTDVVRRALPWARLIVDGKTGEADLNISHIERLKSLLALLVVAGLLATGLAALVMPPLTQPIAIGCGLIALLYIWLNRAFFGFLAKRLGFVRSLGAMAMHFCYHIYAPLAYVLVVVQTRLGLRRAQ</sequence>
<comment type="caution">
    <text evidence="8">The sequence shown here is derived from an EMBL/GenBank/DDBJ whole genome shotgun (WGS) entry which is preliminary data.</text>
</comment>
<dbReference type="Proteomes" id="UP000290958">
    <property type="component" value="Unassembled WGS sequence"/>
</dbReference>
<feature type="transmembrane region" description="Helical" evidence="6">
    <location>
        <begin position="252"/>
        <end position="272"/>
    </location>
</feature>
<dbReference type="Gene3D" id="3.90.550.10">
    <property type="entry name" value="Spore Coat Polysaccharide Biosynthesis Protein SpsA, Chain A"/>
    <property type="match status" value="1"/>
</dbReference>
<keyword evidence="9" id="KW-1185">Reference proteome</keyword>
<dbReference type="OrthoDB" id="276604at2"/>
<dbReference type="InterPro" id="IPR001173">
    <property type="entry name" value="Glyco_trans_2-like"/>
</dbReference>
<accession>A0A4Q1KH42</accession>
<gene>
    <name evidence="8" type="ORF">EQG66_12710</name>
</gene>
<keyword evidence="3" id="KW-0328">Glycosyltransferase</keyword>
<dbReference type="GO" id="GO:0016757">
    <property type="term" value="F:glycosyltransferase activity"/>
    <property type="evidence" value="ECO:0007669"/>
    <property type="project" value="UniProtKB-KW"/>
</dbReference>
<dbReference type="AlphaFoldDB" id="A0A4Q1KH42"/>
<feature type="domain" description="Glycosyltransferase 2-like" evidence="7">
    <location>
        <begin position="11"/>
        <end position="164"/>
    </location>
</feature>
<keyword evidence="6" id="KW-0812">Transmembrane</keyword>
<name>A0A4Q1KH42_9SPHN</name>
<feature type="transmembrane region" description="Helical" evidence="6">
    <location>
        <begin position="278"/>
        <end position="301"/>
    </location>
</feature>
<comment type="subcellular location">
    <subcellularLocation>
        <location evidence="1">Cell membrane</location>
    </subcellularLocation>
</comment>
<reference evidence="9" key="1">
    <citation type="submission" date="2019-01" db="EMBL/GenBank/DDBJ databases">
        <title>Cytophagaceae bacterium strain CAR-16.</title>
        <authorList>
            <person name="Chen W.-M."/>
        </authorList>
    </citation>
    <scope>NUCLEOTIDE SEQUENCE [LARGE SCALE GENOMIC DNA]</scope>
    <source>
        <strain evidence="9">CHR27</strain>
    </source>
</reference>
<dbReference type="InterPro" id="IPR029044">
    <property type="entry name" value="Nucleotide-diphossugar_trans"/>
</dbReference>
<dbReference type="PANTHER" id="PTHR43646:SF2">
    <property type="entry name" value="GLYCOSYLTRANSFERASE 2-LIKE DOMAIN-CONTAINING PROTEIN"/>
    <property type="match status" value="1"/>
</dbReference>
<keyword evidence="5 6" id="KW-0472">Membrane</keyword>
<keyword evidence="6" id="KW-1133">Transmembrane helix</keyword>
<evidence type="ECO:0000313" key="9">
    <source>
        <dbReference type="Proteomes" id="UP000290958"/>
    </source>
</evidence>
<dbReference type="SUPFAM" id="SSF53448">
    <property type="entry name" value="Nucleotide-diphospho-sugar transferases"/>
    <property type="match status" value="1"/>
</dbReference>